<reference evidence="1" key="1">
    <citation type="journal article" date="2024" name="Int. J. Syst. Evol. Microbiol.">
        <title>Polycladomyces zharkentensis sp. nov., a novel thermophilic cellulose- and starch-degrading member of the Bacillota from a geothermal aquifer in Kazakhstan.</title>
        <authorList>
            <person name="Mashzhan A."/>
            <person name="Kistaubayeva A."/>
            <person name="Javier-Lopez R."/>
            <person name="Bissenova U."/>
            <person name="Bissenbay A."/>
            <person name="Birkeland N.K."/>
        </authorList>
    </citation>
    <scope>NUCLEOTIDE SEQUENCE</scope>
    <source>
        <strain evidence="1">ZKZ2T</strain>
    </source>
</reference>
<sequence length="120" mass="13725">MFVKEYASVEYRSVALISKIVIRVFLRRLTLVFPARSTVDPQGSKQVRFETATSAGKNRHRSNIWQRFLCFAGLLWVVHPENLRSAAFLFIVMRIDPSDPADWQRVIALEGIARTSALAF</sequence>
<proteinExistence type="predicted"/>
<organism evidence="1 2">
    <name type="scientific">Polycladomyces zharkentensis</name>
    <dbReference type="NCBI Taxonomy" id="2807616"/>
    <lineage>
        <taxon>Bacteria</taxon>
        <taxon>Bacillati</taxon>
        <taxon>Bacillota</taxon>
        <taxon>Bacilli</taxon>
        <taxon>Bacillales</taxon>
        <taxon>Thermoactinomycetaceae</taxon>
        <taxon>Polycladomyces</taxon>
    </lineage>
</organism>
<keyword evidence="2" id="KW-1185">Reference proteome</keyword>
<evidence type="ECO:0000313" key="2">
    <source>
        <dbReference type="Proteomes" id="UP001177120"/>
    </source>
</evidence>
<name>A0ABS2WM83_9BACL</name>
<protein>
    <submittedName>
        <fullName evidence="1">Uncharacterized protein</fullName>
    </submittedName>
</protein>
<dbReference type="EMBL" id="JAFHAP010000014">
    <property type="protein sequence ID" value="MBN2910639.1"/>
    <property type="molecule type" value="Genomic_DNA"/>
</dbReference>
<accession>A0ABS2WM83</accession>
<comment type="caution">
    <text evidence="1">The sequence shown here is derived from an EMBL/GenBank/DDBJ whole genome shotgun (WGS) entry which is preliminary data.</text>
</comment>
<dbReference type="Proteomes" id="UP001177120">
    <property type="component" value="Unassembled WGS sequence"/>
</dbReference>
<gene>
    <name evidence="1" type="ORF">JQC72_14140</name>
</gene>
<evidence type="ECO:0000313" key="1">
    <source>
        <dbReference type="EMBL" id="MBN2910639.1"/>
    </source>
</evidence>
<dbReference type="RefSeq" id="WP_205496743.1">
    <property type="nucleotide sequence ID" value="NZ_JAFHAP010000014.1"/>
</dbReference>